<organism evidence="1 2">
    <name type="scientific">Caerostris extrusa</name>
    <name type="common">Bark spider</name>
    <name type="synonym">Caerostris bankana</name>
    <dbReference type="NCBI Taxonomy" id="172846"/>
    <lineage>
        <taxon>Eukaryota</taxon>
        <taxon>Metazoa</taxon>
        <taxon>Ecdysozoa</taxon>
        <taxon>Arthropoda</taxon>
        <taxon>Chelicerata</taxon>
        <taxon>Arachnida</taxon>
        <taxon>Araneae</taxon>
        <taxon>Araneomorphae</taxon>
        <taxon>Entelegynae</taxon>
        <taxon>Araneoidea</taxon>
        <taxon>Araneidae</taxon>
        <taxon>Caerostris</taxon>
    </lineage>
</organism>
<evidence type="ECO:0000313" key="1">
    <source>
        <dbReference type="EMBL" id="GIX96286.1"/>
    </source>
</evidence>
<reference evidence="1 2" key="1">
    <citation type="submission" date="2021-06" db="EMBL/GenBank/DDBJ databases">
        <title>Caerostris extrusa draft genome.</title>
        <authorList>
            <person name="Kono N."/>
            <person name="Arakawa K."/>
        </authorList>
    </citation>
    <scope>NUCLEOTIDE SEQUENCE [LARGE SCALE GENOMIC DNA]</scope>
</reference>
<name>A0AAV4PGT7_CAEEX</name>
<dbReference type="AlphaFoldDB" id="A0AAV4PGT7"/>
<dbReference type="EMBL" id="BPLR01004626">
    <property type="protein sequence ID" value="GIX96286.1"/>
    <property type="molecule type" value="Genomic_DNA"/>
</dbReference>
<gene>
    <name evidence="1" type="ORF">CEXT_29141</name>
</gene>
<protein>
    <submittedName>
        <fullName evidence="1">Uncharacterized protein</fullName>
    </submittedName>
</protein>
<proteinExistence type="predicted"/>
<sequence>MKLAELRHSNAYISLLLVSDEALWILILFSKSYLCKAMLSAITMAVLKYEGRKIQQGKGKKSGCVFDSTALRKCTMNCSLSSDILNLQDMIAHCRQNLK</sequence>
<dbReference type="Proteomes" id="UP001054945">
    <property type="component" value="Unassembled WGS sequence"/>
</dbReference>
<evidence type="ECO:0000313" key="2">
    <source>
        <dbReference type="Proteomes" id="UP001054945"/>
    </source>
</evidence>
<comment type="caution">
    <text evidence="1">The sequence shown here is derived from an EMBL/GenBank/DDBJ whole genome shotgun (WGS) entry which is preliminary data.</text>
</comment>
<keyword evidence="2" id="KW-1185">Reference proteome</keyword>
<accession>A0AAV4PGT7</accession>